<keyword evidence="3" id="KW-0238">DNA-binding</keyword>
<feature type="compositionally biased region" description="Basic residues" evidence="6">
    <location>
        <begin position="110"/>
        <end position="120"/>
    </location>
</feature>
<dbReference type="CDD" id="cd14702">
    <property type="entry name" value="bZIP_plant_GBF1"/>
    <property type="match status" value="1"/>
</dbReference>
<dbReference type="EMBL" id="NQVE01000030">
    <property type="protein sequence ID" value="RAL52680.1"/>
    <property type="molecule type" value="Genomic_DNA"/>
</dbReference>
<evidence type="ECO:0000313" key="8">
    <source>
        <dbReference type="EMBL" id="RAL52680.1"/>
    </source>
</evidence>
<protein>
    <recommendedName>
        <fullName evidence="7">BZIP domain-containing protein</fullName>
    </recommendedName>
</protein>
<evidence type="ECO:0000256" key="6">
    <source>
        <dbReference type="SAM" id="MobiDB-lite"/>
    </source>
</evidence>
<evidence type="ECO:0000256" key="1">
    <source>
        <dbReference type="ARBA" id="ARBA00004123"/>
    </source>
</evidence>
<comment type="caution">
    <text evidence="8">The sequence shown here is derived from an EMBL/GenBank/DDBJ whole genome shotgun (WGS) entry which is preliminary data.</text>
</comment>
<dbReference type="Proteomes" id="UP000249390">
    <property type="component" value="Unassembled WGS sequence"/>
</dbReference>
<dbReference type="PROSITE" id="PS50217">
    <property type="entry name" value="BZIP"/>
    <property type="match status" value="1"/>
</dbReference>
<dbReference type="PROSITE" id="PS00036">
    <property type="entry name" value="BZIP_BASIC"/>
    <property type="match status" value="1"/>
</dbReference>
<dbReference type="GO" id="GO:0000976">
    <property type="term" value="F:transcription cis-regulatory region binding"/>
    <property type="evidence" value="ECO:0007669"/>
    <property type="project" value="TreeGrafter"/>
</dbReference>
<accession>A0A328E587</accession>
<dbReference type="GO" id="GO:0005634">
    <property type="term" value="C:nucleus"/>
    <property type="evidence" value="ECO:0007669"/>
    <property type="project" value="UniProtKB-SubCell"/>
</dbReference>
<feature type="domain" description="BZIP" evidence="7">
    <location>
        <begin position="15"/>
        <end position="78"/>
    </location>
</feature>
<evidence type="ECO:0000256" key="4">
    <source>
        <dbReference type="ARBA" id="ARBA00023163"/>
    </source>
</evidence>
<dbReference type="GO" id="GO:0045893">
    <property type="term" value="P:positive regulation of DNA-templated transcription"/>
    <property type="evidence" value="ECO:0007669"/>
    <property type="project" value="TreeGrafter"/>
</dbReference>
<dbReference type="GO" id="GO:0046982">
    <property type="term" value="F:protein heterodimerization activity"/>
    <property type="evidence" value="ECO:0007669"/>
    <property type="project" value="UniProtKB-ARBA"/>
</dbReference>
<evidence type="ECO:0000256" key="3">
    <source>
        <dbReference type="ARBA" id="ARBA00023125"/>
    </source>
</evidence>
<dbReference type="Gene3D" id="1.20.5.170">
    <property type="match status" value="1"/>
</dbReference>
<evidence type="ECO:0000313" key="9">
    <source>
        <dbReference type="Proteomes" id="UP000249390"/>
    </source>
</evidence>
<gene>
    <name evidence="8" type="ORF">DM860_007448</name>
</gene>
<dbReference type="Pfam" id="PF00170">
    <property type="entry name" value="bZIP_1"/>
    <property type="match status" value="1"/>
</dbReference>
<keyword evidence="4" id="KW-0804">Transcription</keyword>
<reference evidence="8 9" key="1">
    <citation type="submission" date="2018-06" db="EMBL/GenBank/DDBJ databases">
        <title>The Genome of Cuscuta australis (Dodder) Provides Insight into the Evolution of Plant Parasitism.</title>
        <authorList>
            <person name="Liu H."/>
        </authorList>
    </citation>
    <scope>NUCLEOTIDE SEQUENCE [LARGE SCALE GENOMIC DNA]</scope>
    <source>
        <strain evidence="9">cv. Yunnan</strain>
        <tissue evidence="8">Vines</tissue>
    </source>
</reference>
<name>A0A328E587_9ASTE</name>
<keyword evidence="9" id="KW-1185">Reference proteome</keyword>
<dbReference type="SUPFAM" id="SSF57959">
    <property type="entry name" value="Leucine zipper domain"/>
    <property type="match status" value="1"/>
</dbReference>
<dbReference type="SMART" id="SM00338">
    <property type="entry name" value="BRLZ"/>
    <property type="match status" value="1"/>
</dbReference>
<keyword evidence="2" id="KW-0805">Transcription regulation</keyword>
<dbReference type="FunFam" id="1.20.5.170:FF:000020">
    <property type="entry name" value="BZIP transcription factor"/>
    <property type="match status" value="1"/>
</dbReference>
<keyword evidence="5" id="KW-0539">Nucleus</keyword>
<proteinExistence type="predicted"/>
<organism evidence="8 9">
    <name type="scientific">Cuscuta australis</name>
    <dbReference type="NCBI Taxonomy" id="267555"/>
    <lineage>
        <taxon>Eukaryota</taxon>
        <taxon>Viridiplantae</taxon>
        <taxon>Streptophyta</taxon>
        <taxon>Embryophyta</taxon>
        <taxon>Tracheophyta</taxon>
        <taxon>Spermatophyta</taxon>
        <taxon>Magnoliopsida</taxon>
        <taxon>eudicotyledons</taxon>
        <taxon>Gunneridae</taxon>
        <taxon>Pentapetalae</taxon>
        <taxon>asterids</taxon>
        <taxon>lamiids</taxon>
        <taxon>Solanales</taxon>
        <taxon>Convolvulaceae</taxon>
        <taxon>Cuscuteae</taxon>
        <taxon>Cuscuta</taxon>
        <taxon>Cuscuta subgen. Grammica</taxon>
        <taxon>Cuscuta sect. Cleistogrammica</taxon>
    </lineage>
</organism>
<sequence length="180" mass="20960">MPSVLTDEERYAGVDEKKRKRMISNKESARRSRMKKQKLILELTEEVRRLQHARSGINGRIDETREKLASLDSENDVLKARTLELNERFESLNDMIKNFGIHHQVDPPPPHHHHHHHHHTTTTTNNNVNNVAVGDNVNNNEELDNDETWMQLLNSDVIDKMLEPWKSTLYPIQTHPSSTV</sequence>
<evidence type="ECO:0000256" key="2">
    <source>
        <dbReference type="ARBA" id="ARBA00023015"/>
    </source>
</evidence>
<evidence type="ECO:0000256" key="5">
    <source>
        <dbReference type="ARBA" id="ARBA00023242"/>
    </source>
</evidence>
<dbReference type="AlphaFoldDB" id="A0A328E587"/>
<feature type="region of interest" description="Disordered" evidence="6">
    <location>
        <begin position="1"/>
        <end position="35"/>
    </location>
</feature>
<dbReference type="InterPro" id="IPR004827">
    <property type="entry name" value="bZIP"/>
</dbReference>
<comment type="subcellular location">
    <subcellularLocation>
        <location evidence="1">Nucleus</location>
    </subcellularLocation>
</comment>
<evidence type="ECO:0000259" key="7">
    <source>
        <dbReference type="PROSITE" id="PS50217"/>
    </source>
</evidence>
<feature type="region of interest" description="Disordered" evidence="6">
    <location>
        <begin position="104"/>
        <end position="142"/>
    </location>
</feature>
<dbReference type="InterPro" id="IPR045314">
    <property type="entry name" value="bZIP_plant_GBF1"/>
</dbReference>
<feature type="compositionally biased region" description="Basic and acidic residues" evidence="6">
    <location>
        <begin position="7"/>
        <end position="17"/>
    </location>
</feature>
<feature type="compositionally biased region" description="Low complexity" evidence="6">
    <location>
        <begin position="121"/>
        <end position="140"/>
    </location>
</feature>
<dbReference type="GO" id="GO:0003700">
    <property type="term" value="F:DNA-binding transcription factor activity"/>
    <property type="evidence" value="ECO:0007669"/>
    <property type="project" value="InterPro"/>
</dbReference>
<dbReference type="InterPro" id="IPR046347">
    <property type="entry name" value="bZIP_sf"/>
</dbReference>
<dbReference type="PANTHER" id="PTHR45764:SF31">
    <property type="entry name" value="BASIC LEUCINE ZIPPER 1"/>
    <property type="match status" value="1"/>
</dbReference>
<dbReference type="PANTHER" id="PTHR45764">
    <property type="entry name" value="BZIP TRANSCRIPTION FACTOR 44"/>
    <property type="match status" value="1"/>
</dbReference>